<accession>A0A9Q5SHX1</accession>
<protein>
    <submittedName>
        <fullName evidence="1">Uncharacterized protein</fullName>
    </submittedName>
</protein>
<organism evidence="1 2">
    <name type="scientific">Bacillus thuringiensis serovar sooncheon</name>
    <dbReference type="NCBI Taxonomy" id="180891"/>
    <lineage>
        <taxon>Bacteria</taxon>
        <taxon>Bacillati</taxon>
        <taxon>Bacillota</taxon>
        <taxon>Bacilli</taxon>
        <taxon>Bacillales</taxon>
        <taxon>Bacillaceae</taxon>
        <taxon>Bacillus</taxon>
        <taxon>Bacillus cereus group</taxon>
    </lineage>
</organism>
<dbReference type="AlphaFoldDB" id="A0A9Q5SHX1"/>
<dbReference type="EMBL" id="NFCY01000029">
    <property type="protein sequence ID" value="OTX42665.1"/>
    <property type="molecule type" value="Genomic_DNA"/>
</dbReference>
<evidence type="ECO:0000313" key="2">
    <source>
        <dbReference type="Proteomes" id="UP000194733"/>
    </source>
</evidence>
<gene>
    <name evidence="1" type="ORF">BK724_25245</name>
</gene>
<evidence type="ECO:0000313" key="1">
    <source>
        <dbReference type="EMBL" id="OTX42665.1"/>
    </source>
</evidence>
<name>A0A9Q5SHX1_BACTU</name>
<reference evidence="1 2" key="1">
    <citation type="submission" date="2016-10" db="EMBL/GenBank/DDBJ databases">
        <title>Comparative genomics of Bacillus thuringiensis reveals a path to pathogens against multiple invertebrate hosts.</title>
        <authorList>
            <person name="Zheng J."/>
            <person name="Gao Q."/>
            <person name="Liu H."/>
            <person name="Peng D."/>
            <person name="Ruan L."/>
            <person name="Sun M."/>
        </authorList>
    </citation>
    <scope>NUCLEOTIDE SEQUENCE [LARGE SCALE GENOMIC DNA]</scope>
    <source>
        <strain evidence="1">BGSC 4BB1</strain>
    </source>
</reference>
<sequence>MWISYRNFPFNRERTRGTAQIHVILSYRLTFISKHNRIGFFSMIFEPIIIHPNHTIETKCFQWLITGCLGLTHNRQIT</sequence>
<dbReference type="Proteomes" id="UP000194733">
    <property type="component" value="Unassembled WGS sequence"/>
</dbReference>
<comment type="caution">
    <text evidence="1">The sequence shown here is derived from an EMBL/GenBank/DDBJ whole genome shotgun (WGS) entry which is preliminary data.</text>
</comment>
<proteinExistence type="predicted"/>